<name>A0ABV5P1N8_9ACTN</name>
<dbReference type="RefSeq" id="WP_364384118.1">
    <property type="nucleotide sequence ID" value="NZ_JBHMCF010000050.1"/>
</dbReference>
<sequence>MRLNMRGIKSAARAVTVGLLGVVAGITMMPAGTAQADSVNRWATANDYGNGYLYLEVLNSSTADLASVIAFPGNSGSANQWWSDYQLSNGYFALLNNNSGKALDRWDPYTGPGSDGGCSTPMQYPWVDELQQHWGYRTEWSGYYGRYFNKWVNLNGCNGDLWHDTISVNFTTAASYGLWTTLFHANRCVDGQDNATRCFWRRNGE</sequence>
<gene>
    <name evidence="1" type="ORF">ACFFR3_43610</name>
</gene>
<evidence type="ECO:0000313" key="1">
    <source>
        <dbReference type="EMBL" id="MFB9476422.1"/>
    </source>
</evidence>
<dbReference type="Gene3D" id="2.80.10.50">
    <property type="match status" value="1"/>
</dbReference>
<comment type="caution">
    <text evidence="1">The sequence shown here is derived from an EMBL/GenBank/DDBJ whole genome shotgun (WGS) entry which is preliminary data.</text>
</comment>
<evidence type="ECO:0000313" key="2">
    <source>
        <dbReference type="Proteomes" id="UP001589568"/>
    </source>
</evidence>
<evidence type="ECO:0008006" key="3">
    <source>
        <dbReference type="Google" id="ProtNLM"/>
    </source>
</evidence>
<dbReference type="Proteomes" id="UP001589568">
    <property type="component" value="Unassembled WGS sequence"/>
</dbReference>
<reference evidence="1 2" key="1">
    <citation type="submission" date="2024-09" db="EMBL/GenBank/DDBJ databases">
        <authorList>
            <person name="Sun Q."/>
            <person name="Mori K."/>
        </authorList>
    </citation>
    <scope>NUCLEOTIDE SEQUENCE [LARGE SCALE GENOMIC DNA]</scope>
    <source>
        <strain evidence="1 2">JCM 3324</strain>
    </source>
</reference>
<keyword evidence="2" id="KW-1185">Reference proteome</keyword>
<accession>A0ABV5P1N8</accession>
<organism evidence="1 2">
    <name type="scientific">Nonomuraea salmonea</name>
    <dbReference type="NCBI Taxonomy" id="46181"/>
    <lineage>
        <taxon>Bacteria</taxon>
        <taxon>Bacillati</taxon>
        <taxon>Actinomycetota</taxon>
        <taxon>Actinomycetes</taxon>
        <taxon>Streptosporangiales</taxon>
        <taxon>Streptosporangiaceae</taxon>
        <taxon>Nonomuraea</taxon>
    </lineage>
</organism>
<dbReference type="EMBL" id="JBHMCF010000050">
    <property type="protein sequence ID" value="MFB9476422.1"/>
    <property type="molecule type" value="Genomic_DNA"/>
</dbReference>
<dbReference type="InterPro" id="IPR035992">
    <property type="entry name" value="Ricin_B-like_lectins"/>
</dbReference>
<protein>
    <recommendedName>
        <fullName evidence="3">Ricin B lectin domain-containing protein</fullName>
    </recommendedName>
</protein>
<proteinExistence type="predicted"/>
<dbReference type="SUPFAM" id="SSF50370">
    <property type="entry name" value="Ricin B-like lectins"/>
    <property type="match status" value="1"/>
</dbReference>